<keyword evidence="2" id="KW-0249">Electron transport</keyword>
<dbReference type="InterPro" id="IPR011767">
    <property type="entry name" value="GLR_AS"/>
</dbReference>
<evidence type="ECO:0000256" key="1">
    <source>
        <dbReference type="ARBA" id="ARBA00022448"/>
    </source>
</evidence>
<evidence type="ECO:0000256" key="4">
    <source>
        <dbReference type="ARBA" id="ARBA00023284"/>
    </source>
</evidence>
<accession>A0AAD2CCU0</accession>
<feature type="signal peptide" evidence="5">
    <location>
        <begin position="1"/>
        <end position="17"/>
    </location>
</feature>
<name>A0AAD2CCU0_9STRA</name>
<dbReference type="InterPro" id="IPR036249">
    <property type="entry name" value="Thioredoxin-like_sf"/>
</dbReference>
<dbReference type="InterPro" id="IPR011899">
    <property type="entry name" value="Glutaredoxin_euk/vir"/>
</dbReference>
<organism evidence="7 8">
    <name type="scientific">Cylindrotheca closterium</name>
    <dbReference type="NCBI Taxonomy" id="2856"/>
    <lineage>
        <taxon>Eukaryota</taxon>
        <taxon>Sar</taxon>
        <taxon>Stramenopiles</taxon>
        <taxon>Ochrophyta</taxon>
        <taxon>Bacillariophyta</taxon>
        <taxon>Bacillariophyceae</taxon>
        <taxon>Bacillariophycidae</taxon>
        <taxon>Bacillariales</taxon>
        <taxon>Bacillariaceae</taxon>
        <taxon>Cylindrotheca</taxon>
    </lineage>
</organism>
<dbReference type="PROSITE" id="PS51354">
    <property type="entry name" value="GLUTAREDOXIN_2"/>
    <property type="match status" value="1"/>
</dbReference>
<evidence type="ECO:0000256" key="5">
    <source>
        <dbReference type="SAM" id="SignalP"/>
    </source>
</evidence>
<keyword evidence="1" id="KW-0813">Transport</keyword>
<dbReference type="PRINTS" id="PR00160">
    <property type="entry name" value="GLUTAREDOXIN"/>
</dbReference>
<keyword evidence="4" id="KW-0676">Redox-active center</keyword>
<dbReference type="EMBL" id="CAKOGP040000001">
    <property type="protein sequence ID" value="CAJ1913905.1"/>
    <property type="molecule type" value="Genomic_DNA"/>
</dbReference>
<proteinExistence type="predicted"/>
<reference evidence="7" key="1">
    <citation type="submission" date="2023-08" db="EMBL/GenBank/DDBJ databases">
        <authorList>
            <person name="Audoor S."/>
            <person name="Bilcke G."/>
        </authorList>
    </citation>
    <scope>NUCLEOTIDE SEQUENCE</scope>
</reference>
<dbReference type="CDD" id="cd03419">
    <property type="entry name" value="GRX_GRXh_1_2_like"/>
    <property type="match status" value="1"/>
</dbReference>
<dbReference type="Gene3D" id="3.40.30.10">
    <property type="entry name" value="Glutaredoxin"/>
    <property type="match status" value="1"/>
</dbReference>
<comment type="caution">
    <text evidence="7">The sequence shown here is derived from an EMBL/GenBank/DDBJ whole genome shotgun (WGS) entry which is preliminary data.</text>
</comment>
<dbReference type="PANTHER" id="PTHR45694">
    <property type="entry name" value="GLUTAREDOXIN 2"/>
    <property type="match status" value="1"/>
</dbReference>
<dbReference type="GO" id="GO:0034599">
    <property type="term" value="P:cellular response to oxidative stress"/>
    <property type="evidence" value="ECO:0007669"/>
    <property type="project" value="TreeGrafter"/>
</dbReference>
<dbReference type="InterPro" id="IPR014025">
    <property type="entry name" value="Glutaredoxin_subgr"/>
</dbReference>
<keyword evidence="5" id="KW-0732">Signal</keyword>
<dbReference type="NCBIfam" id="TIGR02180">
    <property type="entry name" value="GRX_euk"/>
    <property type="match status" value="1"/>
</dbReference>
<sequence length="151" mass="16146">MKFTLFAFVATAATAAAFTVGPQHVVAITRPSNSGASSSMTSSSLKMSEALETQTAFAKSEIESNDVVVFSKSYCPFCLKTKELFESLDVDIKVHELDEMGDDGPALQHALLQMTGQKSVPNVFVKGKHLGGNDDTQAANKEGKLKEMLGL</sequence>
<evidence type="ECO:0000256" key="2">
    <source>
        <dbReference type="ARBA" id="ARBA00022982"/>
    </source>
</evidence>
<dbReference type="GO" id="GO:0005737">
    <property type="term" value="C:cytoplasm"/>
    <property type="evidence" value="ECO:0007669"/>
    <property type="project" value="TreeGrafter"/>
</dbReference>
<dbReference type="AlphaFoldDB" id="A0AAD2CCU0"/>
<feature type="domain" description="Glutaredoxin" evidence="6">
    <location>
        <begin position="67"/>
        <end position="129"/>
    </location>
</feature>
<evidence type="ECO:0000313" key="7">
    <source>
        <dbReference type="EMBL" id="CAJ1913905.1"/>
    </source>
</evidence>
<dbReference type="GO" id="GO:0015038">
    <property type="term" value="F:glutathione disulfide oxidoreductase activity"/>
    <property type="evidence" value="ECO:0007669"/>
    <property type="project" value="TreeGrafter"/>
</dbReference>
<dbReference type="Pfam" id="PF00462">
    <property type="entry name" value="Glutaredoxin"/>
    <property type="match status" value="1"/>
</dbReference>
<gene>
    <name evidence="7" type="ORF">CYCCA115_LOCUS671</name>
</gene>
<feature type="chain" id="PRO_5042273697" description="Glutaredoxin domain-containing protein" evidence="5">
    <location>
        <begin position="18"/>
        <end position="151"/>
    </location>
</feature>
<evidence type="ECO:0000259" key="6">
    <source>
        <dbReference type="Pfam" id="PF00462"/>
    </source>
</evidence>
<evidence type="ECO:0000313" key="8">
    <source>
        <dbReference type="Proteomes" id="UP001295423"/>
    </source>
</evidence>
<dbReference type="PROSITE" id="PS00195">
    <property type="entry name" value="GLUTAREDOXIN_1"/>
    <property type="match status" value="1"/>
</dbReference>
<evidence type="ECO:0000256" key="3">
    <source>
        <dbReference type="ARBA" id="ARBA00023157"/>
    </source>
</evidence>
<dbReference type="FunFam" id="3.40.30.10:FF:000026">
    <property type="entry name" value="Glutaredoxin 2"/>
    <property type="match status" value="1"/>
</dbReference>
<keyword evidence="8" id="KW-1185">Reference proteome</keyword>
<dbReference type="Proteomes" id="UP001295423">
    <property type="component" value="Unassembled WGS sequence"/>
</dbReference>
<keyword evidence="3" id="KW-1015">Disulfide bond</keyword>
<dbReference type="PANTHER" id="PTHR45694:SF18">
    <property type="entry name" value="GLUTAREDOXIN-1-RELATED"/>
    <property type="match status" value="1"/>
</dbReference>
<protein>
    <recommendedName>
        <fullName evidence="6">Glutaredoxin domain-containing protein</fullName>
    </recommendedName>
</protein>
<dbReference type="SUPFAM" id="SSF52833">
    <property type="entry name" value="Thioredoxin-like"/>
    <property type="match status" value="1"/>
</dbReference>
<dbReference type="InterPro" id="IPR002109">
    <property type="entry name" value="Glutaredoxin"/>
</dbReference>